<dbReference type="GO" id="GO:0005869">
    <property type="term" value="C:dynactin complex"/>
    <property type="evidence" value="ECO:0007669"/>
    <property type="project" value="InterPro"/>
</dbReference>
<sequence>MTSKPVTSKRLLSAPAAPAVKTPCHIHPSAIVADKAQITGAHAVEIGENAVIHPYAKIRAEGGKVVIGNNSMVYERAVVGVAEGGEQDVVIGEGVNIDTGAVIEAKNIGDGSTIEVNAIIGKGTVLGRYCKVASLERVEAGEELEDFMVVYSDGQRRIDKTMKDHPDIREAKRVGQEKSIELMRKMLPNAAAKWM</sequence>
<gene>
    <name evidence="7" type="ORF">LTR36_002448</name>
</gene>
<comment type="caution">
    <text evidence="7">The sequence shown here is derived from an EMBL/GenBank/DDBJ whole genome shotgun (WGS) entry which is preliminary data.</text>
</comment>
<evidence type="ECO:0000256" key="5">
    <source>
        <dbReference type="ARBA" id="ARBA00023212"/>
    </source>
</evidence>
<evidence type="ECO:0000313" key="8">
    <source>
        <dbReference type="Proteomes" id="UP001324427"/>
    </source>
</evidence>
<protein>
    <recommendedName>
        <fullName evidence="3">Dynactin subunit 6</fullName>
    </recommendedName>
</protein>
<reference evidence="7 8" key="1">
    <citation type="submission" date="2021-11" db="EMBL/GenBank/DDBJ databases">
        <title>Black yeast isolated from Biological Soil Crust.</title>
        <authorList>
            <person name="Kurbessoian T."/>
        </authorList>
    </citation>
    <scope>NUCLEOTIDE SEQUENCE [LARGE SCALE GENOMIC DNA]</scope>
    <source>
        <strain evidence="7 8">CCFEE 5522</strain>
    </source>
</reference>
<accession>A0AAV9JK87</accession>
<dbReference type="PANTHER" id="PTHR13072:SF0">
    <property type="entry name" value="DYNACTIN SUBUNIT 6"/>
    <property type="match status" value="1"/>
</dbReference>
<dbReference type="InterPro" id="IPR011004">
    <property type="entry name" value="Trimer_LpxA-like_sf"/>
</dbReference>
<dbReference type="PANTHER" id="PTHR13072">
    <property type="entry name" value="DYNACTIN 6"/>
    <property type="match status" value="1"/>
</dbReference>
<evidence type="ECO:0000256" key="2">
    <source>
        <dbReference type="ARBA" id="ARBA00007719"/>
    </source>
</evidence>
<organism evidence="7 8">
    <name type="scientific">Oleoguttula mirabilis</name>
    <dbReference type="NCBI Taxonomy" id="1507867"/>
    <lineage>
        <taxon>Eukaryota</taxon>
        <taxon>Fungi</taxon>
        <taxon>Dikarya</taxon>
        <taxon>Ascomycota</taxon>
        <taxon>Pezizomycotina</taxon>
        <taxon>Dothideomycetes</taxon>
        <taxon>Dothideomycetidae</taxon>
        <taxon>Mycosphaerellales</taxon>
        <taxon>Teratosphaeriaceae</taxon>
        <taxon>Oleoguttula</taxon>
    </lineage>
</organism>
<keyword evidence="4" id="KW-0963">Cytoplasm</keyword>
<evidence type="ECO:0000256" key="4">
    <source>
        <dbReference type="ARBA" id="ARBA00022490"/>
    </source>
</evidence>
<comment type="similarity">
    <text evidence="2">Belongs to the dynactin subunits 5/6 family. Dynactin subunit 6 subfamily.</text>
</comment>
<evidence type="ECO:0000256" key="1">
    <source>
        <dbReference type="ARBA" id="ARBA00004245"/>
    </source>
</evidence>
<evidence type="ECO:0000313" key="7">
    <source>
        <dbReference type="EMBL" id="KAK4545884.1"/>
    </source>
</evidence>
<dbReference type="AlphaFoldDB" id="A0AAV9JK87"/>
<comment type="subcellular location">
    <subcellularLocation>
        <location evidence="1">Cytoplasm</location>
        <location evidence="1">Cytoskeleton</location>
    </subcellularLocation>
</comment>
<dbReference type="SUPFAM" id="SSF51161">
    <property type="entry name" value="Trimeric LpxA-like enzymes"/>
    <property type="match status" value="1"/>
</dbReference>
<dbReference type="Gene3D" id="2.160.10.10">
    <property type="entry name" value="Hexapeptide repeat proteins"/>
    <property type="match status" value="1"/>
</dbReference>
<proteinExistence type="inferred from homology"/>
<evidence type="ECO:0000256" key="6">
    <source>
        <dbReference type="ARBA" id="ARBA00034687"/>
    </source>
</evidence>
<dbReference type="EMBL" id="JAVFHQ010000017">
    <property type="protein sequence ID" value="KAK4545884.1"/>
    <property type="molecule type" value="Genomic_DNA"/>
</dbReference>
<dbReference type="InterPro" id="IPR027777">
    <property type="entry name" value="DCTN6"/>
</dbReference>
<dbReference type="GO" id="GO:0007052">
    <property type="term" value="P:mitotic spindle organization"/>
    <property type="evidence" value="ECO:0007669"/>
    <property type="project" value="TreeGrafter"/>
</dbReference>
<dbReference type="Proteomes" id="UP001324427">
    <property type="component" value="Unassembled WGS sequence"/>
</dbReference>
<name>A0AAV9JK87_9PEZI</name>
<keyword evidence="8" id="KW-1185">Reference proteome</keyword>
<comment type="function">
    <text evidence="6">Part of the dynactin complex that activates the molecular motor dynein for ultra-processive transport along microtubules.</text>
</comment>
<evidence type="ECO:0000256" key="3">
    <source>
        <dbReference type="ARBA" id="ARBA00016573"/>
    </source>
</evidence>
<dbReference type="GO" id="GO:0070840">
    <property type="term" value="F:dynein complex binding"/>
    <property type="evidence" value="ECO:0007669"/>
    <property type="project" value="TreeGrafter"/>
</dbReference>
<keyword evidence="5" id="KW-0206">Cytoskeleton</keyword>